<proteinExistence type="predicted"/>
<evidence type="ECO:0000313" key="1">
    <source>
        <dbReference type="EMBL" id="AWN04948.1"/>
    </source>
</evidence>
<sequence>MKVWNGSAFVDPSSFKVWNGTTFVDVELYSWNGTDYDKVWPTVTDHVEYVSSRGVQVSGTSGLTDLICPIPADTSIGDRVFMFLYSHETGVPSAATGWTTVLPWTQVGSGTPAATSGPRFMAVFYRDRDTSWSAPNFIDNTSRATHLITLRRSAPDAAWATPTVSGKAEDWVTGSLFSASTSNFTTHNGGYLMAGAVWNDATLAAASGRSLSQGGEELLRSALGSSAGTGSSSSWGIGAYTFFGPVENGATAPISLSFSYASGSSQGGFFAVEQALQ</sequence>
<evidence type="ECO:0000313" key="2">
    <source>
        <dbReference type="Proteomes" id="UP000246700"/>
    </source>
</evidence>
<dbReference type="KEGG" id="vg:60326833"/>
<dbReference type="GeneID" id="60326833"/>
<keyword evidence="2" id="KW-1185">Reference proteome</keyword>
<name>A0A2U8UMX3_9CAUD</name>
<organism evidence="1 2">
    <name type="scientific">Mycobacterium phage Byougenkin</name>
    <dbReference type="NCBI Taxonomy" id="2182394"/>
    <lineage>
        <taxon>Viruses</taxon>
        <taxon>Duplodnaviria</taxon>
        <taxon>Heunggongvirae</taxon>
        <taxon>Uroviricota</taxon>
        <taxon>Caudoviricetes</taxon>
        <taxon>Gracegardnervirinae</taxon>
        <taxon>Cheoctovirus</taxon>
        <taxon>Cheoctovirus byougenkin</taxon>
    </lineage>
</organism>
<dbReference type="Proteomes" id="UP000246700">
    <property type="component" value="Segment"/>
</dbReference>
<dbReference type="RefSeq" id="YP_009955331.1">
    <property type="nucleotide sequence ID" value="NC_051641.1"/>
</dbReference>
<protein>
    <submittedName>
        <fullName evidence="1">Uncharacterized protein</fullName>
    </submittedName>
</protein>
<dbReference type="EMBL" id="MH155866">
    <property type="protein sequence ID" value="AWN04948.1"/>
    <property type="molecule type" value="Genomic_DNA"/>
</dbReference>
<accession>A0A2U8UMX3</accession>
<reference evidence="2" key="1">
    <citation type="submission" date="2018-04" db="EMBL/GenBank/DDBJ databases">
        <authorList>
            <person name="Go L.Y."/>
            <person name="Mitchell J.A."/>
        </authorList>
    </citation>
    <scope>NUCLEOTIDE SEQUENCE [LARGE SCALE GENOMIC DNA]</scope>
</reference>
<gene>
    <name evidence="1" type="primary">24</name>
    <name evidence="1" type="ORF">SEA_BYOUGENKIN_24</name>
</gene>